<dbReference type="InterPro" id="IPR020843">
    <property type="entry name" value="ER"/>
</dbReference>
<organism evidence="5 6">
    <name type="scientific">Streptomyces iconiensis</name>
    <dbReference type="NCBI Taxonomy" id="1384038"/>
    <lineage>
        <taxon>Bacteria</taxon>
        <taxon>Bacillati</taxon>
        <taxon>Actinomycetota</taxon>
        <taxon>Actinomycetes</taxon>
        <taxon>Kitasatosporales</taxon>
        <taxon>Streptomycetaceae</taxon>
        <taxon>Streptomyces</taxon>
    </lineage>
</organism>
<dbReference type="CDD" id="cd05286">
    <property type="entry name" value="QOR2"/>
    <property type="match status" value="1"/>
</dbReference>
<keyword evidence="2" id="KW-0560">Oxidoreductase</keyword>
<feature type="region of interest" description="Disordered" evidence="3">
    <location>
        <begin position="1"/>
        <end position="37"/>
    </location>
</feature>
<reference evidence="5 6" key="1">
    <citation type="submission" date="2023-05" db="EMBL/GenBank/DDBJ databases">
        <title>Streptantibioticus silvisoli sp. nov., acidotolerant actinomycetes 1 from pine litter.</title>
        <authorList>
            <person name="Swiecimska M."/>
            <person name="Golinska P."/>
            <person name="Sangal V."/>
            <person name="Wachnowicz B."/>
            <person name="Goodfellow M."/>
        </authorList>
    </citation>
    <scope>NUCLEOTIDE SEQUENCE [LARGE SCALE GENOMIC DNA]</scope>
    <source>
        <strain evidence="5 6">DSM 42109</strain>
    </source>
</reference>
<evidence type="ECO:0000313" key="6">
    <source>
        <dbReference type="Proteomes" id="UP001214441"/>
    </source>
</evidence>
<dbReference type="InterPro" id="IPR013149">
    <property type="entry name" value="ADH-like_C"/>
</dbReference>
<dbReference type="InterPro" id="IPR011032">
    <property type="entry name" value="GroES-like_sf"/>
</dbReference>
<dbReference type="PANTHER" id="PTHR48106:SF13">
    <property type="entry name" value="QUINONE OXIDOREDUCTASE-RELATED"/>
    <property type="match status" value="1"/>
</dbReference>
<dbReference type="Proteomes" id="UP001214441">
    <property type="component" value="Unassembled WGS sequence"/>
</dbReference>
<sequence>MKTVRVHKPGGPEQLVVEEPEQAGGPGQAGEPERKAPEAGHVLVRHAAVGVNFIDVYYRDGSYASELPFVPGQEAAGTVLATGEGVSGFAAGDTVAYATHRGAYAQTAAVPAGKLVPVPGGVTARDAAAVLLQGLAAHYLTHDTHPVGAGETVVVLAAAGGLGRLLVQLAAHRGATVIAVVSSDEKEKVAREAGARHTLRYAGFAERVRELTGGAGARVVYDSVGADTFGDSLGALGPRGMLVLCGASSGPVPPLDTGALRAGGSLYVTRPKLADHVRDSAALRSRAAEVFALCAAGALRPLISRELPLEGAAEAHRLLEARSTTGKLLLLP</sequence>
<comment type="caution">
    <text evidence="5">The sequence shown here is derived from an EMBL/GenBank/DDBJ whole genome shotgun (WGS) entry which is preliminary data.</text>
</comment>
<dbReference type="PANTHER" id="PTHR48106">
    <property type="entry name" value="QUINONE OXIDOREDUCTASE PIG3-RELATED"/>
    <property type="match status" value="1"/>
</dbReference>
<evidence type="ECO:0000259" key="4">
    <source>
        <dbReference type="SMART" id="SM00829"/>
    </source>
</evidence>
<evidence type="ECO:0000256" key="3">
    <source>
        <dbReference type="SAM" id="MobiDB-lite"/>
    </source>
</evidence>
<keyword evidence="1" id="KW-0521">NADP</keyword>
<dbReference type="InterPro" id="IPR013154">
    <property type="entry name" value="ADH-like_N"/>
</dbReference>
<dbReference type="SMART" id="SM00829">
    <property type="entry name" value="PKS_ER"/>
    <property type="match status" value="1"/>
</dbReference>
<gene>
    <name evidence="5" type="ORF">NMN56_012475</name>
</gene>
<dbReference type="RefSeq" id="WP_274040108.1">
    <property type="nucleotide sequence ID" value="NZ_JANCPR020000010.1"/>
</dbReference>
<evidence type="ECO:0000313" key="5">
    <source>
        <dbReference type="EMBL" id="MDJ1132754.1"/>
    </source>
</evidence>
<dbReference type="InterPro" id="IPR047618">
    <property type="entry name" value="QOR-like"/>
</dbReference>
<keyword evidence="6" id="KW-1185">Reference proteome</keyword>
<dbReference type="Gene3D" id="3.40.50.720">
    <property type="entry name" value="NAD(P)-binding Rossmann-like Domain"/>
    <property type="match status" value="1"/>
</dbReference>
<dbReference type="InterPro" id="IPR036291">
    <property type="entry name" value="NAD(P)-bd_dom_sf"/>
</dbReference>
<name>A0ABT6ZUK9_9ACTN</name>
<protein>
    <submittedName>
        <fullName evidence="5">Quinone oxidoreductase</fullName>
    </submittedName>
</protein>
<dbReference type="Pfam" id="PF00107">
    <property type="entry name" value="ADH_zinc_N"/>
    <property type="match status" value="1"/>
</dbReference>
<dbReference type="SUPFAM" id="SSF50129">
    <property type="entry name" value="GroES-like"/>
    <property type="match status" value="1"/>
</dbReference>
<proteinExistence type="predicted"/>
<evidence type="ECO:0000256" key="2">
    <source>
        <dbReference type="ARBA" id="ARBA00023002"/>
    </source>
</evidence>
<dbReference type="Pfam" id="PF08240">
    <property type="entry name" value="ADH_N"/>
    <property type="match status" value="1"/>
</dbReference>
<dbReference type="SUPFAM" id="SSF51735">
    <property type="entry name" value="NAD(P)-binding Rossmann-fold domains"/>
    <property type="match status" value="1"/>
</dbReference>
<feature type="domain" description="Enoyl reductase (ER)" evidence="4">
    <location>
        <begin position="10"/>
        <end position="330"/>
    </location>
</feature>
<dbReference type="EMBL" id="JANCPR020000010">
    <property type="protein sequence ID" value="MDJ1132754.1"/>
    <property type="molecule type" value="Genomic_DNA"/>
</dbReference>
<evidence type="ECO:0000256" key="1">
    <source>
        <dbReference type="ARBA" id="ARBA00022857"/>
    </source>
</evidence>
<dbReference type="Gene3D" id="3.90.180.10">
    <property type="entry name" value="Medium-chain alcohol dehydrogenases, catalytic domain"/>
    <property type="match status" value="1"/>
</dbReference>
<accession>A0ABT6ZUK9</accession>